<feature type="domain" description="Ig-like" evidence="11">
    <location>
        <begin position="418"/>
        <end position="503"/>
    </location>
</feature>
<dbReference type="SUPFAM" id="SSF48726">
    <property type="entry name" value="Immunoglobulin"/>
    <property type="match status" value="6"/>
</dbReference>
<dbReference type="FunFam" id="2.60.40.10:FF:000005">
    <property type="entry name" value="Neuronal cell adhesion molecule"/>
    <property type="match status" value="1"/>
</dbReference>
<feature type="compositionally biased region" description="Basic and acidic residues" evidence="8">
    <location>
        <begin position="1227"/>
        <end position="1239"/>
    </location>
</feature>
<evidence type="ECO:0000256" key="9">
    <source>
        <dbReference type="SAM" id="Phobius"/>
    </source>
</evidence>
<dbReference type="CDD" id="cd00096">
    <property type="entry name" value="Ig"/>
    <property type="match status" value="1"/>
</dbReference>
<gene>
    <name evidence="14 15" type="primary">LOC115225381</name>
</gene>
<reference evidence="14 15" key="1">
    <citation type="submission" date="2025-08" db="UniProtKB">
        <authorList>
            <consortium name="RefSeq"/>
        </authorList>
    </citation>
    <scope>IDENTIFICATION</scope>
</reference>
<feature type="domain" description="Ig-like" evidence="11">
    <location>
        <begin position="324"/>
        <end position="400"/>
    </location>
</feature>
<dbReference type="Gene3D" id="2.60.40.10">
    <property type="entry name" value="Immunoglobulins"/>
    <property type="match status" value="11"/>
</dbReference>
<dbReference type="RefSeq" id="XP_036370302.1">
    <property type="nucleotide sequence ID" value="XM_036514409.1"/>
</dbReference>
<dbReference type="CDD" id="cd00063">
    <property type="entry name" value="FN3"/>
    <property type="match status" value="5"/>
</dbReference>
<proteinExistence type="predicted"/>
<accession>A0A7E6FRR8</accession>
<evidence type="ECO:0000256" key="4">
    <source>
        <dbReference type="ARBA" id="ARBA00023136"/>
    </source>
</evidence>
<dbReference type="GO" id="GO:0098609">
    <property type="term" value="P:cell-cell adhesion"/>
    <property type="evidence" value="ECO:0007669"/>
    <property type="project" value="TreeGrafter"/>
</dbReference>
<dbReference type="RefSeq" id="XP_036370303.1">
    <property type="nucleotide sequence ID" value="XM_036514410.1"/>
</dbReference>
<feature type="region of interest" description="Disordered" evidence="8">
    <location>
        <begin position="685"/>
        <end position="712"/>
    </location>
</feature>
<evidence type="ECO:0000313" key="13">
    <source>
        <dbReference type="Proteomes" id="UP000515154"/>
    </source>
</evidence>
<feature type="signal peptide" evidence="10">
    <location>
        <begin position="1"/>
        <end position="20"/>
    </location>
</feature>
<evidence type="ECO:0000256" key="7">
    <source>
        <dbReference type="ARBA" id="ARBA00023319"/>
    </source>
</evidence>
<organism evidence="13 15">
    <name type="scientific">Octopus sinensis</name>
    <name type="common">East Asian common octopus</name>
    <dbReference type="NCBI Taxonomy" id="2607531"/>
    <lineage>
        <taxon>Eukaryota</taxon>
        <taxon>Metazoa</taxon>
        <taxon>Spiralia</taxon>
        <taxon>Lophotrochozoa</taxon>
        <taxon>Mollusca</taxon>
        <taxon>Cephalopoda</taxon>
        <taxon>Coleoidea</taxon>
        <taxon>Octopodiformes</taxon>
        <taxon>Octopoda</taxon>
        <taxon>Incirrata</taxon>
        <taxon>Octopodidae</taxon>
        <taxon>Octopus</taxon>
    </lineage>
</organism>
<keyword evidence="3" id="KW-0677">Repeat</keyword>
<evidence type="ECO:0000313" key="14">
    <source>
        <dbReference type="RefSeq" id="XP_036370302.1"/>
    </source>
</evidence>
<feature type="domain" description="Fibronectin type-III" evidence="12">
    <location>
        <begin position="809"/>
        <end position="924"/>
    </location>
</feature>
<evidence type="ECO:0000256" key="1">
    <source>
        <dbReference type="ARBA" id="ARBA00004236"/>
    </source>
</evidence>
<dbReference type="FunFam" id="2.60.40.10:FF:000032">
    <property type="entry name" value="palladin isoform X1"/>
    <property type="match status" value="2"/>
</dbReference>
<dbReference type="PROSITE" id="PS50835">
    <property type="entry name" value="IG_LIKE"/>
    <property type="match status" value="6"/>
</dbReference>
<dbReference type="InterPro" id="IPR036116">
    <property type="entry name" value="FN3_sf"/>
</dbReference>
<dbReference type="InterPro" id="IPR003599">
    <property type="entry name" value="Ig_sub"/>
</dbReference>
<dbReference type="InterPro" id="IPR013783">
    <property type="entry name" value="Ig-like_fold"/>
</dbReference>
<keyword evidence="2" id="KW-1003">Cell membrane</keyword>
<evidence type="ECO:0000256" key="5">
    <source>
        <dbReference type="ARBA" id="ARBA00023157"/>
    </source>
</evidence>
<protein>
    <submittedName>
        <fullName evidence="14 15">Neuroglian isoform X1</fullName>
    </submittedName>
</protein>
<dbReference type="InterPro" id="IPR007110">
    <property type="entry name" value="Ig-like_dom"/>
</dbReference>
<keyword evidence="4 9" id="KW-0472">Membrane</keyword>
<dbReference type="SUPFAM" id="SSF49265">
    <property type="entry name" value="Fibronectin type III"/>
    <property type="match status" value="3"/>
</dbReference>
<dbReference type="PROSITE" id="PS50853">
    <property type="entry name" value="FN3"/>
    <property type="match status" value="5"/>
</dbReference>
<evidence type="ECO:0000256" key="2">
    <source>
        <dbReference type="ARBA" id="ARBA00022475"/>
    </source>
</evidence>
<feature type="domain" description="Fibronectin type-III" evidence="12">
    <location>
        <begin position="925"/>
        <end position="1026"/>
    </location>
</feature>
<feature type="chain" id="PRO_5045019889" evidence="10">
    <location>
        <begin position="21"/>
        <end position="1408"/>
    </location>
</feature>
<dbReference type="SMART" id="SM00060">
    <property type="entry name" value="FN3"/>
    <property type="match status" value="5"/>
</dbReference>
<feature type="transmembrane region" description="Helical" evidence="9">
    <location>
        <begin position="1130"/>
        <end position="1151"/>
    </location>
</feature>
<feature type="domain" description="Ig-like" evidence="11">
    <location>
        <begin position="124"/>
        <end position="221"/>
    </location>
</feature>
<keyword evidence="9" id="KW-0812">Transmembrane</keyword>
<dbReference type="PANTHER" id="PTHR44170:SF6">
    <property type="entry name" value="CONTACTIN"/>
    <property type="match status" value="1"/>
</dbReference>
<feature type="domain" description="Fibronectin type-III" evidence="12">
    <location>
        <begin position="603"/>
        <end position="700"/>
    </location>
</feature>
<keyword evidence="5" id="KW-1015">Disulfide bond</keyword>
<dbReference type="SMART" id="SM00408">
    <property type="entry name" value="IGc2"/>
    <property type="match status" value="4"/>
</dbReference>
<dbReference type="InterPro" id="IPR013098">
    <property type="entry name" value="Ig_I-set"/>
</dbReference>
<dbReference type="Pfam" id="PF07679">
    <property type="entry name" value="I-set"/>
    <property type="match status" value="3"/>
</dbReference>
<evidence type="ECO:0000259" key="11">
    <source>
        <dbReference type="PROSITE" id="PS50835"/>
    </source>
</evidence>
<keyword evidence="6" id="KW-0325">Glycoprotein</keyword>
<evidence type="ECO:0000256" key="8">
    <source>
        <dbReference type="SAM" id="MobiDB-lite"/>
    </source>
</evidence>
<dbReference type="GO" id="GO:0005886">
    <property type="term" value="C:plasma membrane"/>
    <property type="evidence" value="ECO:0007669"/>
    <property type="project" value="UniProtKB-SubCell"/>
</dbReference>
<evidence type="ECO:0000256" key="6">
    <source>
        <dbReference type="ARBA" id="ARBA00023180"/>
    </source>
</evidence>
<feature type="region of interest" description="Disordered" evidence="8">
    <location>
        <begin position="1365"/>
        <end position="1408"/>
    </location>
</feature>
<feature type="domain" description="Ig-like" evidence="11">
    <location>
        <begin position="25"/>
        <end position="110"/>
    </location>
</feature>
<dbReference type="InterPro" id="IPR003598">
    <property type="entry name" value="Ig_sub2"/>
</dbReference>
<dbReference type="InterPro" id="IPR036179">
    <property type="entry name" value="Ig-like_dom_sf"/>
</dbReference>
<comment type="subcellular location">
    <subcellularLocation>
        <location evidence="1">Cell membrane</location>
    </subcellularLocation>
</comment>
<keyword evidence="9" id="KW-1133">Transmembrane helix</keyword>
<keyword evidence="10" id="KW-0732">Signal</keyword>
<evidence type="ECO:0000313" key="15">
    <source>
        <dbReference type="RefSeq" id="XP_036370303.1"/>
    </source>
</evidence>
<keyword evidence="7" id="KW-0393">Immunoglobulin domain</keyword>
<dbReference type="SMART" id="SM00409">
    <property type="entry name" value="IG"/>
    <property type="match status" value="6"/>
</dbReference>
<feature type="domain" description="Fibronectin type-III" evidence="12">
    <location>
        <begin position="707"/>
        <end position="808"/>
    </location>
</feature>
<feature type="domain" description="Fibronectin type-III" evidence="12">
    <location>
        <begin position="1027"/>
        <end position="1120"/>
    </location>
</feature>
<evidence type="ECO:0000259" key="12">
    <source>
        <dbReference type="PROSITE" id="PS50853"/>
    </source>
</evidence>
<evidence type="ECO:0000256" key="10">
    <source>
        <dbReference type="SAM" id="SignalP"/>
    </source>
</evidence>
<name>A0A7E6FRR8_9MOLL</name>
<dbReference type="Proteomes" id="UP000515154">
    <property type="component" value="Linkage group LG27"/>
</dbReference>
<sequence length="1408" mass="158676">MKISPVSIFILVAVAGSVYSVTQPPLMTVYPPTLVPFKDSETVQLLCRATGEPQPTYTWKKDLQDFNPAGNDDRIVKLPNEGTLVFNRPEQKDVGMYQCFANNSHGTAMSVVFDLRRAYLQQYPNQDPIYYSRRPGAVLKLPCNKPSSFPDAKMMWVLKEKNGQFEGIDFSQRITMDHEDNLIFTNVLSSDGHKDIAYACMATNKFVRQNTQGRSNYLTVQDMQPEDYEPYLIIGTPNEMTFLKGQSVNLKCIFGGHPTPEVRWSRDGKPIQPDTRIKFASFGLELKIPSAEFVDAGNYECSAQATGSSFKPQHVIKVKIHSKPEWTMKPESIVTSAGSSASFFCNATSEPAIDKLMWFINGRKIEDLPNPNKFLVRKTNLTVINLTPQDAMTIQCNVSNIYGYVFTNVFLNVLAEAPELLEDTNMILKISEGQTVNITCKTTGYSSVQVFWSKDNKQITGGRYRTLSDGNLNIKNLVVADAGIFRCTASNKYGKVSATRTLIVRRKTRIEQRPFNLEANEGRDAKFTCAGTTDPMEVENLRIIWMKDGKAIATNEERMIQNNQDNSLTISGIMIRDAGRYTCMATNGLDSAKASAFLTVRARPEAPTKVEVLCYADYATVSWTSGSTNNAPIQFYIIQANTSFDRDQWSMVDKVPPSETRADIILSPYTNYTFRVVAQNKIGESKPSDHAPNMCKSKPDGTVPYQQPSNVHTRGDRKNYLTIMWTIMPPITHNGPDFKYVIEVRLRNSTDIPSIHTINNWQVNNISLLTNNIYKPYDIKMRVKNSIGDANKNPIEIVGYSGEDTPNTIVTNPRAGLIGATTAIITFDAVDPNSLLIRGKFNGYKIQYWKRNQKRSTFQDYSFYIDDIEDKSQTRKKRSVNSGEVTLQLKNVYPYSDIEAQVLVMNSYYVGPPSDVFSFKTEEGVPGPVPFLRAAVRGSNHFLLDWKVPDDKNGYIVGYDIGFQTVNGLNLGKLRDMEPQVTDASLTQIRLTGLRSSQLYRVFIWARTIIGKGDPYFIDVSTIQPSTPAVPTFSFVHIDVHYVNISWPESLKTDKHGSVYYIEYRKEESSDWQQTTDESVFSWKNVTNLEAGTDYEFRLVATNGKVTQASDIQVVTTYGHYVGFAGTSGWLYGMLVALLILVCIAIALYVLREKISERRRESYKKNMGDDEVEIFTARQINSFYNFVDRLPKLYGSKTYIENAPEFRDDKGYVNDGGHRYGTSVTDRLTKETSHDDSSIHKSRSNMSVTDGAPSPGKDQYLPPRYEDQPYSQTYDPNYDDYRHPNYENYSSDPAENIKGDQYYGDGAEGYYPEGTEGYYGDGYNAEGYNAEGYYDDGYYGNDYYGDDSNNYGTYDDGAYEDYQRKRQSGLSNTGANDVPLKFTSSSMNDDKKDDGSGGTGHNAMTTFV</sequence>
<dbReference type="InterPro" id="IPR003961">
    <property type="entry name" value="FN3_dom"/>
</dbReference>
<dbReference type="PANTHER" id="PTHR44170">
    <property type="entry name" value="PROTEIN SIDEKICK"/>
    <property type="match status" value="1"/>
</dbReference>
<dbReference type="Pfam" id="PF00041">
    <property type="entry name" value="fn3"/>
    <property type="match status" value="3"/>
</dbReference>
<feature type="region of interest" description="Disordered" evidence="8">
    <location>
        <begin position="1211"/>
        <end position="1277"/>
    </location>
</feature>
<evidence type="ECO:0000256" key="3">
    <source>
        <dbReference type="ARBA" id="ARBA00022737"/>
    </source>
</evidence>
<feature type="domain" description="Ig-like" evidence="11">
    <location>
        <begin position="230"/>
        <end position="317"/>
    </location>
</feature>
<keyword evidence="13" id="KW-1185">Reference proteome</keyword>
<dbReference type="Pfam" id="PF13927">
    <property type="entry name" value="Ig_3"/>
    <property type="match status" value="2"/>
</dbReference>
<feature type="domain" description="Ig-like" evidence="11">
    <location>
        <begin position="508"/>
        <end position="599"/>
    </location>
</feature>